<evidence type="ECO:0000313" key="3">
    <source>
        <dbReference type="Proteomes" id="UP000229641"/>
    </source>
</evidence>
<dbReference type="EMBL" id="PCWA01000035">
    <property type="protein sequence ID" value="PIQ89502.1"/>
    <property type="molecule type" value="Genomic_DNA"/>
</dbReference>
<proteinExistence type="predicted"/>
<keyword evidence="1" id="KW-0472">Membrane</keyword>
<gene>
    <name evidence="2" type="ORF">COV72_02435</name>
</gene>
<organism evidence="2 3">
    <name type="scientific">Candidatus Ghiorseimicrobium undicola</name>
    <dbReference type="NCBI Taxonomy" id="1974746"/>
    <lineage>
        <taxon>Bacteria</taxon>
        <taxon>Pseudomonadati</taxon>
        <taxon>Candidatus Omnitrophota</taxon>
        <taxon>Candidatus Ghiorseimicrobium</taxon>
    </lineage>
</organism>
<dbReference type="InterPro" id="IPR012902">
    <property type="entry name" value="N_methyl_site"/>
</dbReference>
<dbReference type="PROSITE" id="PS00409">
    <property type="entry name" value="PROKAR_NTER_METHYL"/>
    <property type="match status" value="1"/>
</dbReference>
<protein>
    <recommendedName>
        <fullName evidence="4">Prepilin-type N-terminal cleavage/methylation domain-containing protein</fullName>
    </recommendedName>
</protein>
<keyword evidence="1" id="KW-0812">Transmembrane</keyword>
<evidence type="ECO:0000313" key="2">
    <source>
        <dbReference type="EMBL" id="PIQ89502.1"/>
    </source>
</evidence>
<dbReference type="Proteomes" id="UP000229641">
    <property type="component" value="Unassembled WGS sequence"/>
</dbReference>
<evidence type="ECO:0008006" key="4">
    <source>
        <dbReference type="Google" id="ProtNLM"/>
    </source>
</evidence>
<comment type="caution">
    <text evidence="2">The sequence shown here is derived from an EMBL/GenBank/DDBJ whole genome shotgun (WGS) entry which is preliminary data.</text>
</comment>
<dbReference type="AlphaFoldDB" id="A0A2H0LYQ5"/>
<sequence>MIRKAESFFRIFSPKKRLFPAGLTLVELLVVIVLAVIVTSVVSLTLRAGLGSWQIGEGEIALQRQAQRIMEEIIEGKDDIPGIREALSVVEADVNSLGVVPLWEDIYRNYQKEEAEFVLTKPFSPGAPLPIGQMKTPGSKKYISVPAVFLYDEDGTSRAGGNTVKFLNSVPRGSDVRLLYFPDASGDSSVIMRYYWDRNSRKIFREYRGRKEEVVKYDRNVNIADLKFLYYDNLNNMLSVGKKSSLSAVGIDFIVEKNNVLRELSSFVSIRGLGGNLGSGLALNEEMEVLIPDSKQIRTLALDNIWGISDDDKLDIEISGYGRTWKISIDFGISGAEPSILGFNIEYPPGSVVYTNKRIRPAKSGLNLLKLGNDYYDYDDDANVEDIVDVSGEEVKFRVTRMDISAAAIFVRP</sequence>
<evidence type="ECO:0000256" key="1">
    <source>
        <dbReference type="SAM" id="Phobius"/>
    </source>
</evidence>
<feature type="transmembrane region" description="Helical" evidence="1">
    <location>
        <begin position="21"/>
        <end position="46"/>
    </location>
</feature>
<name>A0A2H0LYQ5_9BACT</name>
<accession>A0A2H0LYQ5</accession>
<reference evidence="2 3" key="1">
    <citation type="submission" date="2017-09" db="EMBL/GenBank/DDBJ databases">
        <title>Depth-based differentiation of microbial function through sediment-hosted aquifers and enrichment of novel symbionts in the deep terrestrial subsurface.</title>
        <authorList>
            <person name="Probst A.J."/>
            <person name="Ladd B."/>
            <person name="Jarett J.K."/>
            <person name="Geller-Mcgrath D.E."/>
            <person name="Sieber C.M."/>
            <person name="Emerson J.B."/>
            <person name="Anantharaman K."/>
            <person name="Thomas B.C."/>
            <person name="Malmstrom R."/>
            <person name="Stieglmeier M."/>
            <person name="Klingl A."/>
            <person name="Woyke T."/>
            <person name="Ryan C.M."/>
            <person name="Banfield J.F."/>
        </authorList>
    </citation>
    <scope>NUCLEOTIDE SEQUENCE [LARGE SCALE GENOMIC DNA]</scope>
    <source>
        <strain evidence="2">CG11_big_fil_rev_8_21_14_0_20_42_13</strain>
    </source>
</reference>
<keyword evidence="1" id="KW-1133">Transmembrane helix</keyword>